<comment type="similarity">
    <text evidence="2">Belongs to the ZIP transporter (TC 2.A.5) family.</text>
</comment>
<evidence type="ECO:0000256" key="1">
    <source>
        <dbReference type="ARBA" id="ARBA00004651"/>
    </source>
</evidence>
<evidence type="ECO:0000256" key="2">
    <source>
        <dbReference type="ARBA" id="ARBA00006939"/>
    </source>
</evidence>
<dbReference type="AlphaFoldDB" id="A0AA36GPT1"/>
<dbReference type="InterPro" id="IPR003689">
    <property type="entry name" value="ZIP"/>
</dbReference>
<name>A0AA36GPT1_CYLNA</name>
<evidence type="ECO:0000256" key="4">
    <source>
        <dbReference type="ARBA" id="ARBA00022692"/>
    </source>
</evidence>
<gene>
    <name evidence="13" type="ORF">CYNAS_LOCUS7945</name>
</gene>
<evidence type="ECO:0000256" key="3">
    <source>
        <dbReference type="ARBA" id="ARBA00022475"/>
    </source>
</evidence>
<dbReference type="EMBL" id="CATQJL010000112">
    <property type="protein sequence ID" value="CAJ0595962.1"/>
    <property type="molecule type" value="Genomic_DNA"/>
</dbReference>
<accession>A0AA36GPT1</accession>
<keyword evidence="5" id="KW-0862">Zinc</keyword>
<feature type="transmembrane region" description="Helical" evidence="12">
    <location>
        <begin position="331"/>
        <end position="349"/>
    </location>
</feature>
<dbReference type="Proteomes" id="UP001176961">
    <property type="component" value="Unassembled WGS sequence"/>
</dbReference>
<dbReference type="GO" id="GO:0005385">
    <property type="term" value="F:zinc ion transmembrane transporter activity"/>
    <property type="evidence" value="ECO:0007669"/>
    <property type="project" value="TreeGrafter"/>
</dbReference>
<evidence type="ECO:0000256" key="10">
    <source>
        <dbReference type="ARBA" id="ARBA00042973"/>
    </source>
</evidence>
<sequence length="352" mass="37769">MMITWNVVSAIQLASVHYKGGTLLSEVLRIFSKHTSKKRLMLNSGSVAGRSKAASRFSRCPPNLREAPAEFGEDKRLGVAPGSSCATAFLMAAREIFPTLQLSMVSLFCVMGDTAVLEYLAPAKTETQLTLVSGNGLDTPALRYDSSDKANGLRHRGLTNRSAREAHEAHENETEETDTATELDKEVRRRLEEEYKSSWRRIMLLILAVTVHNIPEGLAVGVGFGSVGKAEAAKFETAFNLAVGIGLQNFPEGLAVSLPLAAFGHSKLKAFFYGQLSGMVEPIAAVLGAAAIILMEPLLPYALAFAAGAMIYVVVDDIIPEAQRSGNGKLASIACIIGFLVMMCMDVGLDDS</sequence>
<evidence type="ECO:0000256" key="9">
    <source>
        <dbReference type="ARBA" id="ARBA00042540"/>
    </source>
</evidence>
<keyword evidence="3" id="KW-1003">Cell membrane</keyword>
<dbReference type="PANTHER" id="PTHR11040:SF211">
    <property type="entry name" value="ZINC TRANSPORTER ZIP11"/>
    <property type="match status" value="1"/>
</dbReference>
<evidence type="ECO:0000313" key="14">
    <source>
        <dbReference type="Proteomes" id="UP001176961"/>
    </source>
</evidence>
<evidence type="ECO:0000256" key="5">
    <source>
        <dbReference type="ARBA" id="ARBA00022833"/>
    </source>
</evidence>
<protein>
    <recommendedName>
        <fullName evidence="8">Zinc transporter ZIP11</fullName>
    </recommendedName>
    <alternativeName>
        <fullName evidence="9">Solute carrier family 39 member 11</fullName>
    </alternativeName>
    <alternativeName>
        <fullName evidence="10">Zrt- and Irt-like protein 11</fullName>
    </alternativeName>
</protein>
<feature type="region of interest" description="Disordered" evidence="11">
    <location>
        <begin position="143"/>
        <end position="185"/>
    </location>
</feature>
<evidence type="ECO:0000256" key="7">
    <source>
        <dbReference type="ARBA" id="ARBA00023136"/>
    </source>
</evidence>
<evidence type="ECO:0000256" key="8">
    <source>
        <dbReference type="ARBA" id="ARBA00040593"/>
    </source>
</evidence>
<comment type="subcellular location">
    <subcellularLocation>
        <location evidence="1">Cell membrane</location>
        <topology evidence="1">Multi-pass membrane protein</topology>
    </subcellularLocation>
</comment>
<keyword evidence="14" id="KW-1185">Reference proteome</keyword>
<dbReference type="GO" id="GO:0005886">
    <property type="term" value="C:plasma membrane"/>
    <property type="evidence" value="ECO:0007669"/>
    <property type="project" value="UniProtKB-SubCell"/>
</dbReference>
<organism evidence="13 14">
    <name type="scientific">Cylicocyclus nassatus</name>
    <name type="common">Nematode worm</name>
    <dbReference type="NCBI Taxonomy" id="53992"/>
    <lineage>
        <taxon>Eukaryota</taxon>
        <taxon>Metazoa</taxon>
        <taxon>Ecdysozoa</taxon>
        <taxon>Nematoda</taxon>
        <taxon>Chromadorea</taxon>
        <taxon>Rhabditida</taxon>
        <taxon>Rhabditina</taxon>
        <taxon>Rhabditomorpha</taxon>
        <taxon>Strongyloidea</taxon>
        <taxon>Strongylidae</taxon>
        <taxon>Cylicocyclus</taxon>
    </lineage>
</organism>
<keyword evidence="4 12" id="KW-0812">Transmembrane</keyword>
<evidence type="ECO:0000256" key="12">
    <source>
        <dbReference type="SAM" id="Phobius"/>
    </source>
</evidence>
<keyword evidence="7 12" id="KW-0472">Membrane</keyword>
<comment type="caution">
    <text evidence="13">The sequence shown here is derived from an EMBL/GenBank/DDBJ whole genome shotgun (WGS) entry which is preliminary data.</text>
</comment>
<feature type="transmembrane region" description="Helical" evidence="12">
    <location>
        <begin position="301"/>
        <end position="319"/>
    </location>
</feature>
<feature type="compositionally biased region" description="Basic and acidic residues" evidence="11">
    <location>
        <begin position="162"/>
        <end position="172"/>
    </location>
</feature>
<evidence type="ECO:0000256" key="6">
    <source>
        <dbReference type="ARBA" id="ARBA00022989"/>
    </source>
</evidence>
<keyword evidence="6 12" id="KW-1133">Transmembrane helix</keyword>
<reference evidence="13" key="1">
    <citation type="submission" date="2023-07" db="EMBL/GenBank/DDBJ databases">
        <authorList>
            <consortium name="CYATHOMIX"/>
        </authorList>
    </citation>
    <scope>NUCLEOTIDE SEQUENCE</scope>
    <source>
        <strain evidence="13">N/A</strain>
    </source>
</reference>
<dbReference type="Pfam" id="PF02535">
    <property type="entry name" value="Zip"/>
    <property type="match status" value="1"/>
</dbReference>
<feature type="transmembrane region" description="Helical" evidence="12">
    <location>
        <begin position="270"/>
        <end position="295"/>
    </location>
</feature>
<evidence type="ECO:0000313" key="13">
    <source>
        <dbReference type="EMBL" id="CAJ0595962.1"/>
    </source>
</evidence>
<evidence type="ECO:0000256" key="11">
    <source>
        <dbReference type="SAM" id="MobiDB-lite"/>
    </source>
</evidence>
<proteinExistence type="inferred from homology"/>
<dbReference type="PANTHER" id="PTHR11040">
    <property type="entry name" value="ZINC/IRON TRANSPORTER"/>
    <property type="match status" value="1"/>
</dbReference>